<sequence length="977" mass="105466">MEELLALLVLVPLVFLICLAALFARTSSQRRQLVELRGELNALRQDVQALRADAESFEHCDDASSAASGASDAQEHDMSPTREAEPQGTADDESFPPELAVNPPPQVPTSGAGEFSFTDAADADTENFRQVPAATPDPAQANDALSAQAAPSSPGLPAPVAGALAVVWGWLRANPILYAGLCVFLTGIAFALGYLVRYDYVSLEARLALIALAGLGMQGLGWRLRRRNALYGLGLMGGGAIVLYFVLFTAARLELLSPLTALCVMSALVLGVALLALAADAELLAALSAVGGFLAPVLLSTGSDNYLGLFGYYALLSLGNALLLRFRLWDIPALISFAAVYGVGGLWGGRSYDPGMFAHMELFLLFFFLLFSYMQLQLAAHADALDARTRGRAGAARRYLHASLLFGLPLLTFSYQYYLTRPYAYAAAFSALGLAAWHVGLGYLLRRRDGAAGRLTRETLLVLGLSFSALAVPLALDLSWTTCTWALQGLGLIWLGLRQERPLLRFLGYALQLLAAGAFAGLFSQPGISGLPGGLLDSRMACGLVMTLTALLLVHFCTRHREILIRQERELLPPWQIWAMVWWLGTGLDILSAHFDAAGQLYANAALTFTALSCVLWVRAGSRLGWKIFAASGHLLLPAMLLSQWRFLPDLLLLPFLPLRALPAASPLAWSHGGLVALPLAWAAFAACIRSAPWPEQPTCRRVVAGVALFAAPGLLLLAAAHGLSRLSLLPPDWSVLLLTMLAAAFLFLLCRELRLPGIAALSGPLLPADARRWGGLGLSLCLACWFFLFCAEPGIAAPLPYIPLFGPLDMAQVLCLLTCLYLLRGMRRESRENFPSALLYERLLAAFGVCAFALCTVIAARAVSWYTYCPYTPLALIRSPVFQAALSILWGSIALGMVLAASRVFRQRRLWFAGAALLALTLCKLLLFDLADRQTVSRIVSFLFLGLLMLGMGYFCPLPPKRLTDPPEEDSRSAQP</sequence>
<feature type="coiled-coil region" evidence="1">
    <location>
        <begin position="26"/>
        <end position="53"/>
    </location>
</feature>
<feature type="transmembrane region" description="Helical" evidence="3">
    <location>
        <begin position="229"/>
        <end position="249"/>
    </location>
</feature>
<feature type="transmembrane region" description="Helical" evidence="3">
    <location>
        <begin position="536"/>
        <end position="556"/>
    </location>
</feature>
<feature type="transmembrane region" description="Helical" evidence="3">
    <location>
        <begin position="802"/>
        <end position="824"/>
    </location>
</feature>
<gene>
    <name evidence="4" type="ORF">FYJ44_09640</name>
</gene>
<dbReference type="Pfam" id="PF10101">
    <property type="entry name" value="DUF2339"/>
    <property type="match status" value="1"/>
</dbReference>
<name>A0A6L5XM02_9BACT</name>
<protein>
    <submittedName>
        <fullName evidence="4">DUF2339 domain-containing protein</fullName>
    </submittedName>
</protein>
<evidence type="ECO:0000313" key="5">
    <source>
        <dbReference type="Proteomes" id="UP000477488"/>
    </source>
</evidence>
<keyword evidence="5" id="KW-1185">Reference proteome</keyword>
<feature type="transmembrane region" description="Helical" evidence="3">
    <location>
        <begin position="478"/>
        <end position="497"/>
    </location>
</feature>
<keyword evidence="3" id="KW-0812">Transmembrane</keyword>
<feature type="transmembrane region" description="Helical" evidence="3">
    <location>
        <begin position="668"/>
        <end position="691"/>
    </location>
</feature>
<dbReference type="RefSeq" id="WP_154511546.1">
    <property type="nucleotide sequence ID" value="NZ_VUMH01000009.1"/>
</dbReference>
<feature type="transmembrane region" description="Helical" evidence="3">
    <location>
        <begin position="628"/>
        <end position="648"/>
    </location>
</feature>
<feature type="transmembrane region" description="Helical" evidence="3">
    <location>
        <begin position="455"/>
        <end position="472"/>
    </location>
</feature>
<feature type="transmembrane region" description="Helical" evidence="3">
    <location>
        <begin position="577"/>
        <end position="595"/>
    </location>
</feature>
<feature type="compositionally biased region" description="Low complexity" evidence="2">
    <location>
        <begin position="63"/>
        <end position="72"/>
    </location>
</feature>
<feature type="transmembrane region" description="Helical" evidence="3">
    <location>
        <begin position="424"/>
        <end position="443"/>
    </location>
</feature>
<feature type="compositionally biased region" description="Basic and acidic residues" evidence="2">
    <location>
        <begin position="73"/>
        <end position="85"/>
    </location>
</feature>
<dbReference type="AlphaFoldDB" id="A0A6L5XM02"/>
<comment type="caution">
    <text evidence="4">The sequence shown here is derived from an EMBL/GenBank/DDBJ whole genome shotgun (WGS) entry which is preliminary data.</text>
</comment>
<feature type="transmembrane region" description="Helical" evidence="3">
    <location>
        <begin position="734"/>
        <end position="754"/>
    </location>
</feature>
<feature type="transmembrane region" description="Helical" evidence="3">
    <location>
        <begin position="506"/>
        <end position="524"/>
    </location>
</feature>
<dbReference type="Proteomes" id="UP000477488">
    <property type="component" value="Unassembled WGS sequence"/>
</dbReference>
<dbReference type="PANTHER" id="PTHR38434">
    <property type="entry name" value="BLL2549 PROTEIN"/>
    <property type="match status" value="1"/>
</dbReference>
<feature type="transmembrane region" description="Helical" evidence="3">
    <location>
        <begin position="844"/>
        <end position="869"/>
    </location>
</feature>
<evidence type="ECO:0000256" key="3">
    <source>
        <dbReference type="SAM" id="Phobius"/>
    </source>
</evidence>
<feature type="transmembrane region" description="Helical" evidence="3">
    <location>
        <begin position="255"/>
        <end position="276"/>
    </location>
</feature>
<feature type="transmembrane region" description="Helical" evidence="3">
    <location>
        <begin position="399"/>
        <end position="418"/>
    </location>
</feature>
<feature type="transmembrane region" description="Helical" evidence="3">
    <location>
        <begin position="356"/>
        <end position="378"/>
    </location>
</feature>
<feature type="transmembrane region" description="Helical" evidence="3">
    <location>
        <begin position="306"/>
        <end position="324"/>
    </location>
</feature>
<accession>A0A6L5XM02</accession>
<feature type="transmembrane region" description="Helical" evidence="3">
    <location>
        <begin position="911"/>
        <end position="928"/>
    </location>
</feature>
<dbReference type="EMBL" id="VUMH01000009">
    <property type="protein sequence ID" value="MSS28290.1"/>
    <property type="molecule type" value="Genomic_DNA"/>
</dbReference>
<keyword evidence="3" id="KW-0472">Membrane</keyword>
<organism evidence="4 5">
    <name type="scientific">Desulfovibrio porci</name>
    <dbReference type="NCBI Taxonomy" id="2605782"/>
    <lineage>
        <taxon>Bacteria</taxon>
        <taxon>Pseudomonadati</taxon>
        <taxon>Thermodesulfobacteriota</taxon>
        <taxon>Desulfovibrionia</taxon>
        <taxon>Desulfovibrionales</taxon>
        <taxon>Desulfovibrionaceae</taxon>
        <taxon>Desulfovibrio</taxon>
    </lineage>
</organism>
<keyword evidence="3" id="KW-1133">Transmembrane helix</keyword>
<feature type="transmembrane region" description="Helical" evidence="3">
    <location>
        <begin position="331"/>
        <end position="350"/>
    </location>
</feature>
<reference evidence="4 5" key="1">
    <citation type="submission" date="2019-09" db="EMBL/GenBank/DDBJ databases">
        <title>In-depth cultivation of the pig gut microbiome towards novel bacterial diversity and tailored functional studies.</title>
        <authorList>
            <person name="Wylensek D."/>
            <person name="Hitch T.C.A."/>
            <person name="Clavel T."/>
        </authorList>
    </citation>
    <scope>NUCLEOTIDE SEQUENCE [LARGE SCALE GENOMIC DNA]</scope>
    <source>
        <strain evidence="4 5">PG-178-WT-4</strain>
    </source>
</reference>
<evidence type="ECO:0000256" key="1">
    <source>
        <dbReference type="SAM" id="Coils"/>
    </source>
</evidence>
<feature type="region of interest" description="Disordered" evidence="2">
    <location>
        <begin position="58"/>
        <end position="116"/>
    </location>
</feature>
<feature type="transmembrane region" description="Helical" evidence="3">
    <location>
        <begin position="940"/>
        <end position="957"/>
    </location>
</feature>
<evidence type="ECO:0000313" key="4">
    <source>
        <dbReference type="EMBL" id="MSS28290.1"/>
    </source>
</evidence>
<feature type="transmembrane region" description="Helical" evidence="3">
    <location>
        <begin position="283"/>
        <end position="300"/>
    </location>
</feature>
<dbReference type="PANTHER" id="PTHR38434:SF1">
    <property type="entry name" value="BLL2549 PROTEIN"/>
    <property type="match status" value="1"/>
</dbReference>
<dbReference type="InterPro" id="IPR019286">
    <property type="entry name" value="DUF2339_TM"/>
</dbReference>
<feature type="transmembrane region" description="Helical" evidence="3">
    <location>
        <begin position="176"/>
        <end position="197"/>
    </location>
</feature>
<proteinExistence type="predicted"/>
<feature type="transmembrane region" description="Helical" evidence="3">
    <location>
        <begin position="601"/>
        <end position="621"/>
    </location>
</feature>
<keyword evidence="1" id="KW-0175">Coiled coil</keyword>
<feature type="transmembrane region" description="Helical" evidence="3">
    <location>
        <begin position="881"/>
        <end position="902"/>
    </location>
</feature>
<feature type="transmembrane region" description="Helical" evidence="3">
    <location>
        <begin position="774"/>
        <end position="796"/>
    </location>
</feature>
<feature type="transmembrane region" description="Helical" evidence="3">
    <location>
        <begin position="203"/>
        <end position="222"/>
    </location>
</feature>
<feature type="transmembrane region" description="Helical" evidence="3">
    <location>
        <begin position="703"/>
        <end position="722"/>
    </location>
</feature>
<evidence type="ECO:0000256" key="2">
    <source>
        <dbReference type="SAM" id="MobiDB-lite"/>
    </source>
</evidence>